<comment type="similarity">
    <text evidence="1">Belongs to the NmrA-type oxidoreductase family.</text>
</comment>
<dbReference type="Gene3D" id="3.90.25.10">
    <property type="entry name" value="UDP-galactose 4-epimerase, domain 1"/>
    <property type="match status" value="1"/>
</dbReference>
<protein>
    <recommendedName>
        <fullName evidence="3">NmrA-like domain-containing protein</fullName>
    </recommendedName>
</protein>
<dbReference type="InterPro" id="IPR051164">
    <property type="entry name" value="NmrA-like_oxidored"/>
</dbReference>
<dbReference type="SUPFAM" id="SSF51735">
    <property type="entry name" value="NAD(P)-binding Rossmann-fold domains"/>
    <property type="match status" value="1"/>
</dbReference>
<evidence type="ECO:0000313" key="4">
    <source>
        <dbReference type="EMBL" id="VAW14649.1"/>
    </source>
</evidence>
<dbReference type="InterPro" id="IPR008030">
    <property type="entry name" value="NmrA-like"/>
</dbReference>
<dbReference type="EMBL" id="UOEQ01000046">
    <property type="protein sequence ID" value="VAW14649.1"/>
    <property type="molecule type" value="Genomic_DNA"/>
</dbReference>
<evidence type="ECO:0000256" key="1">
    <source>
        <dbReference type="ARBA" id="ARBA00006328"/>
    </source>
</evidence>
<accession>A0A3B0TR04</accession>
<dbReference type="Pfam" id="PF05368">
    <property type="entry name" value="NmrA"/>
    <property type="match status" value="1"/>
</dbReference>
<evidence type="ECO:0000259" key="3">
    <source>
        <dbReference type="Pfam" id="PF05368"/>
    </source>
</evidence>
<proteinExistence type="inferred from homology"/>
<keyword evidence="2" id="KW-0521">NADP</keyword>
<sequence length="295" mass="31086">MTKTLAIFGATGAQGSAVVREALSQKLSVRAVARDVEKIAKMHPGASAFGATLEDEAAIAKALDGVDAAFFHLPMPSGPNDAQIWLTSFINAAKSVDLPLLVYTTSGPAGLRYARSAIVDNTTAGRDAVANCGIPAIILQPAIYLENLIPDLFAPNLRSKGILDYPPMPATTKVQWTSHLDQAVIAVAALQRSDLAGNSYELGTPDALSGPDLAELIEGWIGRSVEFEPITPAQFGQRVEKVMGSPSIGFALSDLYGSLAKLDGDDMAVDISVVEKTFGVKLASVADHIKNWPKS</sequence>
<feature type="domain" description="NmrA-like" evidence="3">
    <location>
        <begin position="1"/>
        <end position="237"/>
    </location>
</feature>
<evidence type="ECO:0000256" key="2">
    <source>
        <dbReference type="ARBA" id="ARBA00022857"/>
    </source>
</evidence>
<name>A0A3B0TR04_9ZZZZ</name>
<dbReference type="AlphaFoldDB" id="A0A3B0TR04"/>
<organism evidence="4">
    <name type="scientific">hydrothermal vent metagenome</name>
    <dbReference type="NCBI Taxonomy" id="652676"/>
    <lineage>
        <taxon>unclassified sequences</taxon>
        <taxon>metagenomes</taxon>
        <taxon>ecological metagenomes</taxon>
    </lineage>
</organism>
<dbReference type="InterPro" id="IPR036291">
    <property type="entry name" value="NAD(P)-bd_dom_sf"/>
</dbReference>
<dbReference type="PANTHER" id="PTHR42748:SF7">
    <property type="entry name" value="NMRA LIKE REDOX SENSOR 1-RELATED"/>
    <property type="match status" value="1"/>
</dbReference>
<dbReference type="Gene3D" id="3.40.50.720">
    <property type="entry name" value="NAD(P)-binding Rossmann-like Domain"/>
    <property type="match status" value="1"/>
</dbReference>
<reference evidence="4" key="1">
    <citation type="submission" date="2018-06" db="EMBL/GenBank/DDBJ databases">
        <authorList>
            <person name="Zhirakovskaya E."/>
        </authorList>
    </citation>
    <scope>NUCLEOTIDE SEQUENCE</scope>
</reference>
<gene>
    <name evidence="4" type="ORF">MNBD_ALPHA11-250</name>
</gene>
<dbReference type="PANTHER" id="PTHR42748">
    <property type="entry name" value="NITROGEN METABOLITE REPRESSION PROTEIN NMRA FAMILY MEMBER"/>
    <property type="match status" value="1"/>
</dbReference>